<protein>
    <submittedName>
        <fullName evidence="1">Uncharacterized protein</fullName>
    </submittedName>
</protein>
<dbReference type="EMBL" id="JAUIZM010000017">
    <property type="protein sequence ID" value="KAK1352344.1"/>
    <property type="molecule type" value="Genomic_DNA"/>
</dbReference>
<organism evidence="1 2">
    <name type="scientific">Heracleum sosnowskyi</name>
    <dbReference type="NCBI Taxonomy" id="360622"/>
    <lineage>
        <taxon>Eukaryota</taxon>
        <taxon>Viridiplantae</taxon>
        <taxon>Streptophyta</taxon>
        <taxon>Embryophyta</taxon>
        <taxon>Tracheophyta</taxon>
        <taxon>Spermatophyta</taxon>
        <taxon>Magnoliopsida</taxon>
        <taxon>eudicotyledons</taxon>
        <taxon>Gunneridae</taxon>
        <taxon>Pentapetalae</taxon>
        <taxon>asterids</taxon>
        <taxon>campanulids</taxon>
        <taxon>Apiales</taxon>
        <taxon>Apiaceae</taxon>
        <taxon>Apioideae</taxon>
        <taxon>apioid superclade</taxon>
        <taxon>Tordylieae</taxon>
        <taxon>Tordyliinae</taxon>
        <taxon>Heracleum</taxon>
    </lineage>
</organism>
<reference evidence="1" key="1">
    <citation type="submission" date="2023-02" db="EMBL/GenBank/DDBJ databases">
        <title>Genome of toxic invasive species Heracleum sosnowskyi carries increased number of genes despite the absence of recent whole-genome duplications.</title>
        <authorList>
            <person name="Schelkunov M."/>
            <person name="Shtratnikova V."/>
            <person name="Makarenko M."/>
            <person name="Klepikova A."/>
            <person name="Omelchenko D."/>
            <person name="Novikova G."/>
            <person name="Obukhova E."/>
            <person name="Bogdanov V."/>
            <person name="Penin A."/>
            <person name="Logacheva M."/>
        </authorList>
    </citation>
    <scope>NUCLEOTIDE SEQUENCE</scope>
    <source>
        <strain evidence="1">Hsosn_3</strain>
        <tissue evidence="1">Leaf</tissue>
    </source>
</reference>
<gene>
    <name evidence="1" type="ORF">POM88_053283</name>
</gene>
<name>A0AAD8GPX9_9APIA</name>
<sequence>MHSRRRRKGEDDDLLIVSGSGGDRKSILSIRKTVFHDYDVRLIRLPICAFEMILVGSCDGLLCLIDKPKNMERILLWTSDKKIIKVPPTKSRNISTGIGFGYVNRNDYKVISLVDAKFTSLVLQVYSLSEDI</sequence>
<proteinExistence type="predicted"/>
<keyword evidence="2" id="KW-1185">Reference proteome</keyword>
<comment type="caution">
    <text evidence="1">The sequence shown here is derived from an EMBL/GenBank/DDBJ whole genome shotgun (WGS) entry which is preliminary data.</text>
</comment>
<accession>A0AAD8GPX9</accession>
<dbReference type="Proteomes" id="UP001237642">
    <property type="component" value="Unassembled WGS sequence"/>
</dbReference>
<dbReference type="AlphaFoldDB" id="A0AAD8GPX9"/>
<reference evidence="1" key="2">
    <citation type="submission" date="2023-05" db="EMBL/GenBank/DDBJ databases">
        <authorList>
            <person name="Schelkunov M.I."/>
        </authorList>
    </citation>
    <scope>NUCLEOTIDE SEQUENCE</scope>
    <source>
        <strain evidence="1">Hsosn_3</strain>
        <tissue evidence="1">Leaf</tissue>
    </source>
</reference>
<evidence type="ECO:0000313" key="1">
    <source>
        <dbReference type="EMBL" id="KAK1352344.1"/>
    </source>
</evidence>
<evidence type="ECO:0000313" key="2">
    <source>
        <dbReference type="Proteomes" id="UP001237642"/>
    </source>
</evidence>